<evidence type="ECO:0000256" key="9">
    <source>
        <dbReference type="ARBA" id="ARBA00023242"/>
    </source>
</evidence>
<evidence type="ECO:0000256" key="1">
    <source>
        <dbReference type="ARBA" id="ARBA00004123"/>
    </source>
</evidence>
<dbReference type="PaxDb" id="4097-A0A1S4CJU8"/>
<dbReference type="InterPro" id="IPR008906">
    <property type="entry name" value="HATC_C_dom"/>
</dbReference>
<reference evidence="12" key="2">
    <citation type="submission" date="2025-08" db="UniProtKB">
        <authorList>
            <consortium name="RefSeq"/>
        </authorList>
    </citation>
    <scope>IDENTIFICATION</scope>
</reference>
<dbReference type="STRING" id="4097.A0A1S4CJU8"/>
<evidence type="ECO:0000256" key="7">
    <source>
        <dbReference type="ARBA" id="ARBA00023125"/>
    </source>
</evidence>
<dbReference type="GO" id="GO:0005634">
    <property type="term" value="C:nucleus"/>
    <property type="evidence" value="ECO:0007669"/>
    <property type="project" value="UniProtKB-SubCell"/>
</dbReference>
<dbReference type="OrthoDB" id="2610923at2759"/>
<keyword evidence="9" id="KW-0539">Nucleus</keyword>
<keyword evidence="4 10" id="KW-0863">Zinc-finger</keyword>
<dbReference type="GO" id="GO:0009791">
    <property type="term" value="P:post-embryonic development"/>
    <property type="evidence" value="ECO:0007669"/>
    <property type="project" value="UniProtKB-ARBA"/>
</dbReference>
<dbReference type="KEGG" id="nta:107819669"/>
<dbReference type="InterPro" id="IPR003656">
    <property type="entry name" value="Znf_BED"/>
</dbReference>
<evidence type="ECO:0000313" key="11">
    <source>
        <dbReference type="Proteomes" id="UP000790787"/>
    </source>
</evidence>
<evidence type="ECO:0000256" key="8">
    <source>
        <dbReference type="ARBA" id="ARBA00023163"/>
    </source>
</evidence>
<dbReference type="SMART" id="SM00614">
    <property type="entry name" value="ZnF_BED"/>
    <property type="match status" value="1"/>
</dbReference>
<evidence type="ECO:0000256" key="5">
    <source>
        <dbReference type="ARBA" id="ARBA00022833"/>
    </source>
</evidence>
<evidence type="ECO:0000256" key="2">
    <source>
        <dbReference type="ARBA" id="ARBA00011738"/>
    </source>
</evidence>
<keyword evidence="7" id="KW-0238">DNA-binding</keyword>
<dbReference type="GO" id="GO:0003677">
    <property type="term" value="F:DNA binding"/>
    <property type="evidence" value="ECO:0007669"/>
    <property type="project" value="UniProtKB-KW"/>
</dbReference>
<accession>A0A1S4CJU8</accession>
<comment type="subunit">
    <text evidence="2">Homodimer.</text>
</comment>
<dbReference type="PANTHER" id="PTHR46481:SF10">
    <property type="entry name" value="ZINC FINGER BED DOMAIN-CONTAINING PROTEIN 39"/>
    <property type="match status" value="1"/>
</dbReference>
<organism evidence="11 12">
    <name type="scientific">Nicotiana tabacum</name>
    <name type="common">Common tobacco</name>
    <dbReference type="NCBI Taxonomy" id="4097"/>
    <lineage>
        <taxon>Eukaryota</taxon>
        <taxon>Viridiplantae</taxon>
        <taxon>Streptophyta</taxon>
        <taxon>Embryophyta</taxon>
        <taxon>Tracheophyta</taxon>
        <taxon>Spermatophyta</taxon>
        <taxon>Magnoliopsida</taxon>
        <taxon>eudicotyledons</taxon>
        <taxon>Gunneridae</taxon>
        <taxon>Pentapetalae</taxon>
        <taxon>asterids</taxon>
        <taxon>lamiids</taxon>
        <taxon>Solanales</taxon>
        <taxon>Solanaceae</taxon>
        <taxon>Nicotianoideae</taxon>
        <taxon>Nicotianeae</taxon>
        <taxon>Nicotiana</taxon>
    </lineage>
</organism>
<dbReference type="InterPro" id="IPR025525">
    <property type="entry name" value="hAT-like_transposase_RNase-H"/>
</dbReference>
<dbReference type="InterPro" id="IPR036236">
    <property type="entry name" value="Znf_C2H2_sf"/>
</dbReference>
<evidence type="ECO:0000256" key="6">
    <source>
        <dbReference type="ARBA" id="ARBA00023015"/>
    </source>
</evidence>
<evidence type="ECO:0000256" key="10">
    <source>
        <dbReference type="PROSITE-ProRule" id="PRU00027"/>
    </source>
</evidence>
<keyword evidence="3" id="KW-0479">Metal-binding</keyword>
<keyword evidence="8" id="KW-0804">Transcription</keyword>
<name>A0A1S4CJU8_TOBAC</name>
<evidence type="ECO:0000256" key="3">
    <source>
        <dbReference type="ARBA" id="ARBA00022723"/>
    </source>
</evidence>
<dbReference type="GO" id="GO:0008270">
    <property type="term" value="F:zinc ion binding"/>
    <property type="evidence" value="ECO:0007669"/>
    <property type="project" value="UniProtKB-KW"/>
</dbReference>
<dbReference type="PANTHER" id="PTHR46481">
    <property type="entry name" value="ZINC FINGER BED DOMAIN-CONTAINING PROTEIN 4"/>
    <property type="match status" value="1"/>
</dbReference>
<keyword evidence="6" id="KW-0805">Transcription regulation</keyword>
<reference evidence="11" key="1">
    <citation type="journal article" date="2014" name="Nat. Commun.">
        <title>The tobacco genome sequence and its comparison with those of tomato and potato.</title>
        <authorList>
            <person name="Sierro N."/>
            <person name="Battey J.N."/>
            <person name="Ouadi S."/>
            <person name="Bakaher N."/>
            <person name="Bovet L."/>
            <person name="Willig A."/>
            <person name="Goepfert S."/>
            <person name="Peitsch M.C."/>
            <person name="Ivanov N.V."/>
        </authorList>
    </citation>
    <scope>NUCLEOTIDE SEQUENCE [LARGE SCALE GENOMIC DNA]</scope>
</reference>
<dbReference type="GO" id="GO:0046983">
    <property type="term" value="F:protein dimerization activity"/>
    <property type="evidence" value="ECO:0007669"/>
    <property type="project" value="InterPro"/>
</dbReference>
<dbReference type="SUPFAM" id="SSF53098">
    <property type="entry name" value="Ribonuclease H-like"/>
    <property type="match status" value="1"/>
</dbReference>
<dbReference type="Pfam" id="PF05699">
    <property type="entry name" value="Dimer_Tnp_hAT"/>
    <property type="match status" value="1"/>
</dbReference>
<dbReference type="InterPro" id="IPR012337">
    <property type="entry name" value="RNaseH-like_sf"/>
</dbReference>
<dbReference type="AlphaFoldDB" id="A0A1S4CJU8"/>
<dbReference type="GeneID" id="107819669"/>
<dbReference type="SUPFAM" id="SSF57667">
    <property type="entry name" value="beta-beta-alpha zinc fingers"/>
    <property type="match status" value="1"/>
</dbReference>
<proteinExistence type="predicted"/>
<dbReference type="RefSeq" id="XP_016501286.1">
    <property type="nucleotide sequence ID" value="XM_016645800.1"/>
</dbReference>
<protein>
    <submittedName>
        <fullName evidence="12">Zinc finger BED domain-containing protein DAYSLEEPER isoform X1</fullName>
    </submittedName>
</protein>
<dbReference type="Pfam" id="PF14372">
    <property type="entry name" value="hAT-like_RNase-H"/>
    <property type="match status" value="1"/>
</dbReference>
<dbReference type="Proteomes" id="UP000790787">
    <property type="component" value="Chromosome 6"/>
</dbReference>
<keyword evidence="5" id="KW-0862">Zinc</keyword>
<gene>
    <name evidence="12" type="primary">LOC107819669</name>
</gene>
<comment type="subcellular location">
    <subcellularLocation>
        <location evidence="1">Nucleus</location>
    </subcellularLocation>
</comment>
<evidence type="ECO:0000256" key="4">
    <source>
        <dbReference type="ARBA" id="ARBA00022771"/>
    </source>
</evidence>
<dbReference type="InterPro" id="IPR052035">
    <property type="entry name" value="ZnF_BED_domain_contain"/>
</dbReference>
<keyword evidence="11" id="KW-1185">Reference proteome</keyword>
<evidence type="ECO:0000313" key="12">
    <source>
        <dbReference type="RefSeq" id="XP_016501286.1"/>
    </source>
</evidence>
<sequence length="697" mass="79603">MLEKYSSKPLSYIALLLHRVLTMDALTSHNEIADSEAQPNKRRRKKSIVWEHFTIETIDADCTRACCKQCKKSFAYISGSKLAGTSHLKRHIALGICPVNRSNQEKNQTPYNPAVQTNGSASATLKSRKRYRATPGPTSIPFDQTRCCYEIAKMIIQHDYPLEMVEHSGFNKFVRSLQPLFSSVSVNTIQDHIFNIYLREKQSLLNIISAIPGHVSLTLDLRTSDQSLGYVFLTGYFVDCDWKLQRRLLNVIMVPFPDSEVAFNHAVAACLTDWCLESKLFTLTLDRSFANDNVRKNLGHLLSIKGGNILNGQLIIGSCCAHVLSHLAQDALDSMRAIVEKVRQSVKFVKTADAHEEKFLELKRQLQVPSAKELIVDDQTKWDTTYQMLMNASELKQVFSCLDTSDPDYKVTPTMAEWKQVEILCAYLKLFFDAANILTSSTYATADVLFHEVWKIQLDLMQAAHSQDHFVSNLTKPLQEKFDKYWTDCNLVLAVAVVMDPRFKMKIVEFTFNKIYGEEAETWIKIVDEGVHELFCDYIVQSLPPPPPNFVDEANENIIKSEFCQEDNFLPNGDTFADFDVYLHDIMNNQQMKTELDQYLEESLMPRSQDFDVLGWWRINRSKYPTLSKMASDILSIPVCTVTLDSVFDTTPRNLDSHRSSLRPITLEALSCAKDWLQYESWELPSGVPASMVKMEY</sequence>
<dbReference type="PROSITE" id="PS50808">
    <property type="entry name" value="ZF_BED"/>
    <property type="match status" value="1"/>
</dbReference>